<dbReference type="eggNOG" id="COG3153">
    <property type="taxonomic scope" value="Bacteria"/>
</dbReference>
<dbReference type="InterPro" id="IPR016181">
    <property type="entry name" value="Acyl_CoA_acyltransferase"/>
</dbReference>
<dbReference type="RefSeq" id="WP_038016979.1">
    <property type="nucleotide sequence ID" value="NZ_JPKR02000001.1"/>
</dbReference>
<evidence type="ECO:0000313" key="3">
    <source>
        <dbReference type="Proteomes" id="UP000029577"/>
    </source>
</evidence>
<dbReference type="Proteomes" id="UP000029577">
    <property type="component" value="Unassembled WGS sequence"/>
</dbReference>
<dbReference type="Gene3D" id="3.40.630.30">
    <property type="match status" value="1"/>
</dbReference>
<dbReference type="STRING" id="642227.HA49_03795"/>
<dbReference type="OrthoDB" id="9797178at2"/>
<organism evidence="2 3">
    <name type="scientific">Tatumella morbirosei</name>
    <dbReference type="NCBI Taxonomy" id="642227"/>
    <lineage>
        <taxon>Bacteria</taxon>
        <taxon>Pseudomonadati</taxon>
        <taxon>Pseudomonadota</taxon>
        <taxon>Gammaproteobacteria</taxon>
        <taxon>Enterobacterales</taxon>
        <taxon>Erwiniaceae</taxon>
        <taxon>Tatumella</taxon>
    </lineage>
</organism>
<keyword evidence="3" id="KW-1185">Reference proteome</keyword>
<dbReference type="EMBL" id="JPKR02000001">
    <property type="protein sequence ID" value="KGD76632.1"/>
    <property type="molecule type" value="Genomic_DNA"/>
</dbReference>
<feature type="domain" description="N-acetyltransferase" evidence="1">
    <location>
        <begin position="1"/>
        <end position="147"/>
    </location>
</feature>
<evidence type="ECO:0000259" key="1">
    <source>
        <dbReference type="PROSITE" id="PS51186"/>
    </source>
</evidence>
<dbReference type="InterPro" id="IPR000182">
    <property type="entry name" value="GNAT_dom"/>
</dbReference>
<proteinExistence type="predicted"/>
<evidence type="ECO:0000313" key="2">
    <source>
        <dbReference type="EMBL" id="KGD76632.1"/>
    </source>
</evidence>
<dbReference type="AlphaFoldDB" id="A0A095TIU9"/>
<sequence length="166" mass="18042">MLIRTEIGIDAPGIDRLLKDSFPSDQEAKRVRELREQGLLTLGIVATDDEGQVLGYAAFSPVTSDGEDSGWVALYPLAVSHEFQQQTLDQQLVCEALDTLNEFGYSAVIAENNMDCLIPVGFTVSQGLNYQCPKGHSPQTLLVYPLANGPTDTLSGELQFSAPFYG</sequence>
<accession>A0A095TIU9</accession>
<dbReference type="Pfam" id="PF00583">
    <property type="entry name" value="Acetyltransf_1"/>
    <property type="match status" value="1"/>
</dbReference>
<comment type="caution">
    <text evidence="2">The sequence shown here is derived from an EMBL/GenBank/DDBJ whole genome shotgun (WGS) entry which is preliminary data.</text>
</comment>
<dbReference type="PROSITE" id="PS51186">
    <property type="entry name" value="GNAT"/>
    <property type="match status" value="1"/>
</dbReference>
<reference evidence="2" key="1">
    <citation type="submission" date="2014-12" db="EMBL/GenBank/DDBJ databases">
        <title>The draft genome of the Tatumella morbirosei type strain, LMG23360T isolated from pineapple rot.</title>
        <authorList>
            <person name="Smits T.H."/>
            <person name="Palmer M."/>
            <person name="Venter S.N."/>
            <person name="Duffy B."/>
            <person name="Steenkamp E.T."/>
            <person name="Chan W.Y."/>
            <person name="Coutinho T.A."/>
            <person name="Coetzee M.P."/>
            <person name="De Maayer P."/>
        </authorList>
    </citation>
    <scope>NUCLEOTIDE SEQUENCE [LARGE SCALE GENOMIC DNA]</scope>
    <source>
        <strain evidence="2">LMG 23360</strain>
    </source>
</reference>
<gene>
    <name evidence="2" type="ORF">HA49_03795</name>
</gene>
<dbReference type="SUPFAM" id="SSF55729">
    <property type="entry name" value="Acyl-CoA N-acyltransferases (Nat)"/>
    <property type="match status" value="1"/>
</dbReference>
<dbReference type="GO" id="GO:0016747">
    <property type="term" value="F:acyltransferase activity, transferring groups other than amino-acyl groups"/>
    <property type="evidence" value="ECO:0007669"/>
    <property type="project" value="InterPro"/>
</dbReference>
<protein>
    <recommendedName>
        <fullName evidence="1">N-acetyltransferase domain-containing protein</fullName>
    </recommendedName>
</protein>
<name>A0A095TIU9_9GAMM</name>